<feature type="region of interest" description="Disordered" evidence="5">
    <location>
        <begin position="264"/>
        <end position="285"/>
    </location>
</feature>
<dbReference type="PROSITE" id="PS01124">
    <property type="entry name" value="HTH_ARAC_FAMILY_2"/>
    <property type="match status" value="1"/>
</dbReference>
<dbReference type="Pfam" id="PF02311">
    <property type="entry name" value="AraC_binding"/>
    <property type="match status" value="1"/>
</dbReference>
<sequence length="285" mass="31292">MSIAIRPDIGASARIVQYNRLRYANILINRPVLILVERGTKILRSGEEEWVVPAGGCIALAQGETFDVVNAAEGEHAYEARWIAFEPETVAAFAAKPGQGRPFPRAFPVHSPHKGFHDAFADCAQAITEPGSIPVEIARHRLGELLLWLDLAGGRFAPPRPPGFSDRVRDLISNEPDGDWTSARLCRLIGASEATLRRKLAAEKWSLQSLLIDVRMSIAMQLLQSTDLSILRIAEAVGYESQSRFAARFRARFGFAPSAIRGHVRPDPKISASSSPSRHTDCPLP</sequence>
<dbReference type="InterPro" id="IPR020449">
    <property type="entry name" value="Tscrpt_reg_AraC-type_HTH"/>
</dbReference>
<evidence type="ECO:0000256" key="1">
    <source>
        <dbReference type="ARBA" id="ARBA00023015"/>
    </source>
</evidence>
<organism evidence="7 8">
    <name type="scientific">Shinella sumterensis</name>
    <dbReference type="NCBI Taxonomy" id="1967501"/>
    <lineage>
        <taxon>Bacteria</taxon>
        <taxon>Pseudomonadati</taxon>
        <taxon>Pseudomonadota</taxon>
        <taxon>Alphaproteobacteria</taxon>
        <taxon>Hyphomicrobiales</taxon>
        <taxon>Rhizobiaceae</taxon>
        <taxon>Shinella</taxon>
    </lineage>
</organism>
<keyword evidence="4" id="KW-0804">Transcription</keyword>
<dbReference type="EMBL" id="CP132302">
    <property type="protein sequence ID" value="WLR97940.1"/>
    <property type="molecule type" value="Genomic_DNA"/>
</dbReference>
<dbReference type="InterPro" id="IPR003313">
    <property type="entry name" value="AraC-bd"/>
</dbReference>
<dbReference type="SUPFAM" id="SSF46689">
    <property type="entry name" value="Homeodomain-like"/>
    <property type="match status" value="1"/>
</dbReference>
<dbReference type="InterPro" id="IPR018062">
    <property type="entry name" value="HTH_AraC-typ_CS"/>
</dbReference>
<dbReference type="PANTHER" id="PTHR47894:SF4">
    <property type="entry name" value="HTH-TYPE TRANSCRIPTIONAL REGULATOR GADX"/>
    <property type="match status" value="1"/>
</dbReference>
<feature type="domain" description="HTH araC/xylS-type" evidence="6">
    <location>
        <begin position="166"/>
        <end position="263"/>
    </location>
</feature>
<proteinExistence type="predicted"/>
<keyword evidence="8" id="KW-1185">Reference proteome</keyword>
<dbReference type="GO" id="GO:0000976">
    <property type="term" value="F:transcription cis-regulatory region binding"/>
    <property type="evidence" value="ECO:0007669"/>
    <property type="project" value="TreeGrafter"/>
</dbReference>
<keyword evidence="1" id="KW-0805">Transcription regulation</keyword>
<evidence type="ECO:0000313" key="8">
    <source>
        <dbReference type="Proteomes" id="UP001234585"/>
    </source>
</evidence>
<evidence type="ECO:0000313" key="7">
    <source>
        <dbReference type="EMBL" id="WLR97940.1"/>
    </source>
</evidence>
<evidence type="ECO:0000256" key="2">
    <source>
        <dbReference type="ARBA" id="ARBA00023125"/>
    </source>
</evidence>
<dbReference type="PROSITE" id="PS00041">
    <property type="entry name" value="HTH_ARAC_FAMILY_1"/>
    <property type="match status" value="1"/>
</dbReference>
<dbReference type="GO" id="GO:0005829">
    <property type="term" value="C:cytosol"/>
    <property type="evidence" value="ECO:0007669"/>
    <property type="project" value="TreeGrafter"/>
</dbReference>
<reference evidence="7 8" key="1">
    <citation type="submission" date="2023-08" db="EMBL/GenBank/DDBJ databases">
        <title>Pathogen: clinical or host-associated sample.</title>
        <authorList>
            <person name="Hergert J."/>
            <person name="Casey R."/>
            <person name="Wagner J."/>
            <person name="Young E.L."/>
            <person name="Oakeson K.F."/>
        </authorList>
    </citation>
    <scope>NUCLEOTIDE SEQUENCE [LARGE SCALE GENOMIC DNA]</scope>
    <source>
        <strain evidence="7 8">1760953</strain>
    </source>
</reference>
<accession>A0AA50CKW9</accession>
<dbReference type="Proteomes" id="UP001234585">
    <property type="component" value="Chromosome"/>
</dbReference>
<dbReference type="InterPro" id="IPR009057">
    <property type="entry name" value="Homeodomain-like_sf"/>
</dbReference>
<dbReference type="Gene3D" id="1.10.10.60">
    <property type="entry name" value="Homeodomain-like"/>
    <property type="match status" value="1"/>
</dbReference>
<dbReference type="RefSeq" id="WP_306037838.1">
    <property type="nucleotide sequence ID" value="NZ_CP132302.1"/>
</dbReference>
<name>A0AA50CKW9_9HYPH</name>
<evidence type="ECO:0000256" key="5">
    <source>
        <dbReference type="SAM" id="MobiDB-lite"/>
    </source>
</evidence>
<dbReference type="InterPro" id="IPR037923">
    <property type="entry name" value="HTH-like"/>
</dbReference>
<evidence type="ECO:0000256" key="4">
    <source>
        <dbReference type="ARBA" id="ARBA00023163"/>
    </source>
</evidence>
<evidence type="ECO:0000259" key="6">
    <source>
        <dbReference type="PROSITE" id="PS01124"/>
    </source>
</evidence>
<dbReference type="Pfam" id="PF12833">
    <property type="entry name" value="HTH_18"/>
    <property type="match status" value="1"/>
</dbReference>
<protein>
    <submittedName>
        <fullName evidence="7">AraC family transcriptional regulator</fullName>
    </submittedName>
</protein>
<dbReference type="SUPFAM" id="SSF51215">
    <property type="entry name" value="Regulatory protein AraC"/>
    <property type="match status" value="1"/>
</dbReference>
<dbReference type="InterPro" id="IPR018060">
    <property type="entry name" value="HTH_AraC"/>
</dbReference>
<gene>
    <name evidence="7" type="ORF">Q9313_02605</name>
</gene>
<dbReference type="PANTHER" id="PTHR47894">
    <property type="entry name" value="HTH-TYPE TRANSCRIPTIONAL REGULATOR GADX"/>
    <property type="match status" value="1"/>
</dbReference>
<dbReference type="GO" id="GO:0003700">
    <property type="term" value="F:DNA-binding transcription factor activity"/>
    <property type="evidence" value="ECO:0007669"/>
    <property type="project" value="InterPro"/>
</dbReference>
<dbReference type="PRINTS" id="PR00032">
    <property type="entry name" value="HTHARAC"/>
</dbReference>
<keyword evidence="2" id="KW-0238">DNA-binding</keyword>
<keyword evidence="3" id="KW-0010">Activator</keyword>
<dbReference type="AlphaFoldDB" id="A0AA50CKW9"/>
<evidence type="ECO:0000256" key="3">
    <source>
        <dbReference type="ARBA" id="ARBA00023159"/>
    </source>
</evidence>
<dbReference type="SMART" id="SM00342">
    <property type="entry name" value="HTH_ARAC"/>
    <property type="match status" value="1"/>
</dbReference>